<evidence type="ECO:0000256" key="1">
    <source>
        <dbReference type="SAM" id="Phobius"/>
    </source>
</evidence>
<dbReference type="AlphaFoldDB" id="A0A1I6STV0"/>
<dbReference type="OrthoDB" id="260602at2157"/>
<dbReference type="EMBL" id="FOZS01000002">
    <property type="protein sequence ID" value="SFS80298.1"/>
    <property type="molecule type" value="Genomic_DNA"/>
</dbReference>
<keyword evidence="1" id="KW-0472">Membrane</keyword>
<evidence type="ECO:0000313" key="3">
    <source>
        <dbReference type="Proteomes" id="UP000199199"/>
    </source>
</evidence>
<name>A0A1I6STV0_9EURY</name>
<evidence type="ECO:0000313" key="2">
    <source>
        <dbReference type="EMBL" id="SFS80298.1"/>
    </source>
</evidence>
<protein>
    <submittedName>
        <fullName evidence="2">Uncharacterized protein</fullName>
    </submittedName>
</protein>
<gene>
    <name evidence="2" type="ORF">SAMN04488556_2905</name>
</gene>
<proteinExistence type="predicted"/>
<keyword evidence="1" id="KW-1133">Transmembrane helix</keyword>
<keyword evidence="3" id="KW-1185">Reference proteome</keyword>
<feature type="transmembrane region" description="Helical" evidence="1">
    <location>
        <begin position="46"/>
        <end position="69"/>
    </location>
</feature>
<sequence>MALPDIQRFTELFHESPIESSLVSIAPLLLALGQLGNSYVNDVSPAIAVGFTVAMVVFAVVATGHHAAAHRLRTLESTRTQ</sequence>
<keyword evidence="1" id="KW-0812">Transmembrane</keyword>
<reference evidence="3" key="1">
    <citation type="submission" date="2016-10" db="EMBL/GenBank/DDBJ databases">
        <authorList>
            <person name="Varghese N."/>
            <person name="Submissions S."/>
        </authorList>
    </citation>
    <scope>NUCLEOTIDE SEQUENCE [LARGE SCALE GENOMIC DNA]</scope>
    <source>
        <strain evidence="3">DSM 22427</strain>
    </source>
</reference>
<dbReference type="Proteomes" id="UP000199199">
    <property type="component" value="Unassembled WGS sequence"/>
</dbReference>
<accession>A0A1I6STV0</accession>
<organism evidence="2 3">
    <name type="scientific">Halostagnicola kamekurae</name>
    <dbReference type="NCBI Taxonomy" id="619731"/>
    <lineage>
        <taxon>Archaea</taxon>
        <taxon>Methanobacteriati</taxon>
        <taxon>Methanobacteriota</taxon>
        <taxon>Stenosarchaea group</taxon>
        <taxon>Halobacteria</taxon>
        <taxon>Halobacteriales</taxon>
        <taxon>Natrialbaceae</taxon>
        <taxon>Halostagnicola</taxon>
    </lineage>
</organism>
<dbReference type="RefSeq" id="WP_092905312.1">
    <property type="nucleotide sequence ID" value="NZ_FOZS01000002.1"/>
</dbReference>